<protein>
    <submittedName>
        <fullName evidence="2">Uncharacterized protein</fullName>
    </submittedName>
</protein>
<gene>
    <name evidence="2" type="ORF">I540_4005</name>
</gene>
<dbReference type="Proteomes" id="UP000023351">
    <property type="component" value="Unassembled WGS sequence"/>
</dbReference>
<dbReference type="EMBL" id="JAOJ01000003">
    <property type="protein sequence ID" value="EUA66992.1"/>
    <property type="molecule type" value="Genomic_DNA"/>
</dbReference>
<reference evidence="2 3" key="1">
    <citation type="submission" date="2013-12" db="EMBL/GenBank/DDBJ databases">
        <authorList>
            <person name="Zelazny A."/>
            <person name="Olivier K."/>
            <person name="Holland S."/>
            <person name="Lenaerts A."/>
            <person name="Ordway D."/>
            <person name="DeGroote M.A."/>
            <person name="Parker T."/>
            <person name="Sizemore C."/>
            <person name="Tallon L.J."/>
            <person name="Sadzewicz L.K."/>
            <person name="Sengamalay N."/>
            <person name="Fraser C.M."/>
            <person name="Hine E."/>
            <person name="Shefchek K.A."/>
            <person name="Das S.P."/>
            <person name="Tettelin H."/>
        </authorList>
    </citation>
    <scope>NUCLEOTIDE SEQUENCE [LARGE SCALE GENOMIC DNA]</scope>
    <source>
        <strain evidence="2 3">1513</strain>
    </source>
</reference>
<accession>X8DEE2</accession>
<sequence length="98" mass="10630">MTTLLAVGRSSDGCRVGLAPRAGGAHRIEQMCLAPRTDSRNRQTASARETGRSNAIAALRRSTAADRRHLPRRATSASHRLISPQPFLVLETKKSQVV</sequence>
<dbReference type="AlphaFoldDB" id="X8DEE2"/>
<name>X8DEE2_9MYCO</name>
<proteinExistence type="predicted"/>
<dbReference type="PATRIC" id="fig|1299321.3.peg.3856"/>
<organism evidence="2 3">
    <name type="scientific">Mycobacteroides abscessus subsp. bolletii 1513</name>
    <dbReference type="NCBI Taxonomy" id="1299321"/>
    <lineage>
        <taxon>Bacteria</taxon>
        <taxon>Bacillati</taxon>
        <taxon>Actinomycetota</taxon>
        <taxon>Actinomycetes</taxon>
        <taxon>Mycobacteriales</taxon>
        <taxon>Mycobacteriaceae</taxon>
        <taxon>Mycobacteroides</taxon>
        <taxon>Mycobacteroides abscessus</taxon>
    </lineage>
</organism>
<feature type="region of interest" description="Disordered" evidence="1">
    <location>
        <begin position="34"/>
        <end position="86"/>
    </location>
</feature>
<evidence type="ECO:0000313" key="2">
    <source>
        <dbReference type="EMBL" id="EUA66992.1"/>
    </source>
</evidence>
<evidence type="ECO:0000256" key="1">
    <source>
        <dbReference type="SAM" id="MobiDB-lite"/>
    </source>
</evidence>
<comment type="caution">
    <text evidence="2">The sequence shown here is derived from an EMBL/GenBank/DDBJ whole genome shotgun (WGS) entry which is preliminary data.</text>
</comment>
<evidence type="ECO:0000313" key="3">
    <source>
        <dbReference type="Proteomes" id="UP000023351"/>
    </source>
</evidence>